<dbReference type="AlphaFoldDB" id="A0A1F7WPH5"/>
<keyword evidence="4" id="KW-0699">rRNA-binding</keyword>
<evidence type="ECO:0000256" key="4">
    <source>
        <dbReference type="HAMAP-Rule" id="MF_00075"/>
    </source>
</evidence>
<comment type="subcellular location">
    <subcellularLocation>
        <location evidence="4">Cytoplasm</location>
    </subcellularLocation>
</comment>
<dbReference type="Pfam" id="PF01176">
    <property type="entry name" value="eIF-1a"/>
    <property type="match status" value="1"/>
</dbReference>
<reference evidence="7 8" key="1">
    <citation type="journal article" date="2016" name="Nat. Commun.">
        <title>Thousands of microbial genomes shed light on interconnected biogeochemical processes in an aquifer system.</title>
        <authorList>
            <person name="Anantharaman K."/>
            <person name="Brown C.T."/>
            <person name="Hug L.A."/>
            <person name="Sharon I."/>
            <person name="Castelle C.J."/>
            <person name="Probst A.J."/>
            <person name="Thomas B.C."/>
            <person name="Singh A."/>
            <person name="Wilkins M.J."/>
            <person name="Karaoz U."/>
            <person name="Brodie E.L."/>
            <person name="Williams K.H."/>
            <person name="Hubbard S.S."/>
            <person name="Banfield J.F."/>
        </authorList>
    </citation>
    <scope>NUCLEOTIDE SEQUENCE [LARGE SCALE GENOMIC DNA]</scope>
</reference>
<dbReference type="SUPFAM" id="SSF50249">
    <property type="entry name" value="Nucleic acid-binding proteins"/>
    <property type="match status" value="1"/>
</dbReference>
<comment type="similarity">
    <text evidence="1 4">Belongs to the IF-1 family.</text>
</comment>
<dbReference type="Proteomes" id="UP000177091">
    <property type="component" value="Unassembled WGS sequence"/>
</dbReference>
<comment type="function">
    <text evidence="4">One of the essential components for the initiation of protein synthesis. Stabilizes the binding of IF-2 and IF-3 on the 30S subunit to which N-formylmethionyl-tRNA(fMet) subsequently binds. Helps modulate mRNA selection, yielding the 30S pre-initiation complex (PIC). Upon addition of the 50S ribosomal subunit IF-1, IF-2 and IF-3 are released leaving the mature 70S translation initiation complex.</text>
</comment>
<keyword evidence="4" id="KW-0963">Cytoplasm</keyword>
<dbReference type="HAMAP" id="MF_00075">
    <property type="entry name" value="IF_1"/>
    <property type="match status" value="1"/>
</dbReference>
<dbReference type="CDD" id="cd04451">
    <property type="entry name" value="S1_IF1"/>
    <property type="match status" value="1"/>
</dbReference>
<evidence type="ECO:0000256" key="2">
    <source>
        <dbReference type="ARBA" id="ARBA00022540"/>
    </source>
</evidence>
<protein>
    <recommendedName>
        <fullName evidence="4 5">Translation initiation factor IF-1</fullName>
    </recommendedName>
</protein>
<dbReference type="InterPro" id="IPR012340">
    <property type="entry name" value="NA-bd_OB-fold"/>
</dbReference>
<keyword evidence="2 4" id="KW-0396">Initiation factor</keyword>
<keyword evidence="4" id="KW-0694">RNA-binding</keyword>
<dbReference type="NCBIfam" id="TIGR00008">
    <property type="entry name" value="infA"/>
    <property type="match status" value="1"/>
</dbReference>
<proteinExistence type="inferred from homology"/>
<evidence type="ECO:0000256" key="1">
    <source>
        <dbReference type="ARBA" id="ARBA00010939"/>
    </source>
</evidence>
<evidence type="ECO:0000256" key="3">
    <source>
        <dbReference type="ARBA" id="ARBA00022917"/>
    </source>
</evidence>
<gene>
    <name evidence="4" type="primary">infA</name>
    <name evidence="7" type="ORF">A2112_02385</name>
</gene>
<dbReference type="Gene3D" id="2.40.50.140">
    <property type="entry name" value="Nucleic acid-binding proteins"/>
    <property type="match status" value="1"/>
</dbReference>
<dbReference type="PROSITE" id="PS50832">
    <property type="entry name" value="S1_IF1_TYPE"/>
    <property type="match status" value="1"/>
</dbReference>
<evidence type="ECO:0000259" key="6">
    <source>
        <dbReference type="PROSITE" id="PS50832"/>
    </source>
</evidence>
<evidence type="ECO:0000313" key="7">
    <source>
        <dbReference type="EMBL" id="OGM04760.1"/>
    </source>
</evidence>
<comment type="subunit">
    <text evidence="4">Component of the 30S ribosomal translation pre-initiation complex which assembles on the 30S ribosome in the order IF-2 and IF-3, IF-1 and N-formylmethionyl-tRNA(fMet); mRNA recruitment can occur at any time during PIC assembly.</text>
</comment>
<dbReference type="PANTHER" id="PTHR33370">
    <property type="entry name" value="TRANSLATION INITIATION FACTOR IF-1, CHLOROPLASTIC"/>
    <property type="match status" value="1"/>
</dbReference>
<dbReference type="GO" id="GO:0043022">
    <property type="term" value="F:ribosome binding"/>
    <property type="evidence" value="ECO:0007669"/>
    <property type="project" value="UniProtKB-UniRule"/>
</dbReference>
<dbReference type="PANTHER" id="PTHR33370:SF1">
    <property type="entry name" value="TRANSLATION INITIATION FACTOR IF-1, CHLOROPLASTIC"/>
    <property type="match status" value="1"/>
</dbReference>
<organism evidence="7 8">
    <name type="scientific">Candidatus Woesebacteria bacterium GWA1_42_12</name>
    <dbReference type="NCBI Taxonomy" id="1802472"/>
    <lineage>
        <taxon>Bacteria</taxon>
        <taxon>Candidatus Woeseibacteriota</taxon>
    </lineage>
</organism>
<evidence type="ECO:0000313" key="8">
    <source>
        <dbReference type="Proteomes" id="UP000177091"/>
    </source>
</evidence>
<dbReference type="FunFam" id="2.40.50.140:FF:000002">
    <property type="entry name" value="Translation initiation factor IF-1"/>
    <property type="match status" value="1"/>
</dbReference>
<feature type="domain" description="S1-like" evidence="6">
    <location>
        <begin position="1"/>
        <end position="71"/>
    </location>
</feature>
<evidence type="ECO:0000256" key="5">
    <source>
        <dbReference type="NCBIfam" id="TIGR00008"/>
    </source>
</evidence>
<accession>A0A1F7WPH5</accession>
<dbReference type="GO" id="GO:0005829">
    <property type="term" value="C:cytosol"/>
    <property type="evidence" value="ECO:0007669"/>
    <property type="project" value="TreeGrafter"/>
</dbReference>
<dbReference type="EMBL" id="MGFK01000006">
    <property type="protein sequence ID" value="OGM04760.1"/>
    <property type="molecule type" value="Genomic_DNA"/>
</dbReference>
<keyword evidence="3 4" id="KW-0648">Protein biosynthesis</keyword>
<dbReference type="InterPro" id="IPR006196">
    <property type="entry name" value="RNA-binding_domain_S1_IF1"/>
</dbReference>
<name>A0A1F7WPH5_9BACT</name>
<dbReference type="GO" id="GO:0019843">
    <property type="term" value="F:rRNA binding"/>
    <property type="evidence" value="ECO:0007669"/>
    <property type="project" value="UniProtKB-UniRule"/>
</dbReference>
<dbReference type="GO" id="GO:0003743">
    <property type="term" value="F:translation initiation factor activity"/>
    <property type="evidence" value="ECO:0007669"/>
    <property type="project" value="UniProtKB-UniRule"/>
</dbReference>
<dbReference type="InterPro" id="IPR004368">
    <property type="entry name" value="TIF_IF1"/>
</dbReference>
<sequence>MKDSKNKFIDGEVTEALPNTMFRVTLVDGSVVLATLKGKLRRAYVRIFPGDKVKVEITPYDKERGRIVYKY</sequence>
<comment type="caution">
    <text evidence="7">The sequence shown here is derived from an EMBL/GenBank/DDBJ whole genome shotgun (WGS) entry which is preliminary data.</text>
</comment>